<dbReference type="InterPro" id="IPR013207">
    <property type="entry name" value="LGFP"/>
</dbReference>
<proteinExistence type="predicted"/>
<sequence length="228" mass="24584">MDPPVAARAEDTARAPMSDTAPASAKVFTRAYNTTTRAVTLTFDADYWSPGNPAEVLRILRENGFDWTFDTTGYQGASTAQILQRVRQHTVPGATIVMHLSNESTDTAALPSVISTLRSMGYGFTTPYLAVIRGVIGDKYGALGARNSVLGFPRTDETATPDGVGWHNHFQKGSIYWSPETAAHEVHGMIRDKWAALGWGRGLLGYPLSDEVGVTGGRGSQFQGGNVY</sequence>
<gene>
    <name evidence="1" type="ORF">BA062_13970</name>
</gene>
<dbReference type="SUPFAM" id="SSF88713">
    <property type="entry name" value="Glycoside hydrolase/deacetylase"/>
    <property type="match status" value="1"/>
</dbReference>
<dbReference type="GO" id="GO:0005975">
    <property type="term" value="P:carbohydrate metabolic process"/>
    <property type="evidence" value="ECO:0007669"/>
    <property type="project" value="InterPro"/>
</dbReference>
<protein>
    <recommendedName>
        <fullName evidence="3">NodB homology domain-containing protein</fullName>
    </recommendedName>
</protein>
<evidence type="ECO:0000313" key="2">
    <source>
        <dbReference type="Proteomes" id="UP000247892"/>
    </source>
</evidence>
<accession>A0A318M1T0</accession>
<keyword evidence="2" id="KW-1185">Reference proteome</keyword>
<comment type="caution">
    <text evidence="1">The sequence shown here is derived from an EMBL/GenBank/DDBJ whole genome shotgun (WGS) entry which is preliminary data.</text>
</comment>
<dbReference type="InterPro" id="IPR011330">
    <property type="entry name" value="Glyco_hydro/deAcase_b/a-brl"/>
</dbReference>
<dbReference type="EMBL" id="MASU01000005">
    <property type="protein sequence ID" value="PXY36495.1"/>
    <property type="molecule type" value="Genomic_DNA"/>
</dbReference>
<reference evidence="1 2" key="1">
    <citation type="submission" date="2016-07" db="EMBL/GenBank/DDBJ databases">
        <title>Draft genome sequence of Prauserella sp. YIM 121212, isolated from alkaline soil.</title>
        <authorList>
            <person name="Ruckert C."/>
            <person name="Albersmeier A."/>
            <person name="Jiang C.-L."/>
            <person name="Jiang Y."/>
            <person name="Kalinowski J."/>
            <person name="Schneider O."/>
            <person name="Winkler A."/>
            <person name="Zotchev S.B."/>
        </authorList>
    </citation>
    <scope>NUCLEOTIDE SEQUENCE [LARGE SCALE GENOMIC DNA]</scope>
    <source>
        <strain evidence="1 2">YIM 121212</strain>
    </source>
</reference>
<evidence type="ECO:0008006" key="3">
    <source>
        <dbReference type="Google" id="ProtNLM"/>
    </source>
</evidence>
<organism evidence="1 2">
    <name type="scientific">Prauserella flavalba</name>
    <dbReference type="NCBI Taxonomy" id="1477506"/>
    <lineage>
        <taxon>Bacteria</taxon>
        <taxon>Bacillati</taxon>
        <taxon>Actinomycetota</taxon>
        <taxon>Actinomycetes</taxon>
        <taxon>Pseudonocardiales</taxon>
        <taxon>Pseudonocardiaceae</taxon>
        <taxon>Prauserella</taxon>
    </lineage>
</organism>
<name>A0A318M1T0_9PSEU</name>
<dbReference type="Pfam" id="PF08310">
    <property type="entry name" value="LGFP"/>
    <property type="match status" value="2"/>
</dbReference>
<dbReference type="Gene3D" id="3.20.20.370">
    <property type="entry name" value="Glycoside hydrolase/deacetylase"/>
    <property type="match status" value="1"/>
</dbReference>
<dbReference type="Proteomes" id="UP000247892">
    <property type="component" value="Unassembled WGS sequence"/>
</dbReference>
<dbReference type="AlphaFoldDB" id="A0A318M1T0"/>
<evidence type="ECO:0000313" key="1">
    <source>
        <dbReference type="EMBL" id="PXY36495.1"/>
    </source>
</evidence>